<organism evidence="8 9">
    <name type="scientific">Staphylococcus canis</name>
    <dbReference type="NCBI Taxonomy" id="2724942"/>
    <lineage>
        <taxon>Bacteria</taxon>
        <taxon>Bacillati</taxon>
        <taxon>Bacillota</taxon>
        <taxon>Bacilli</taxon>
        <taxon>Bacillales</taxon>
        <taxon>Staphylococcaceae</taxon>
        <taxon>Staphylococcus</taxon>
    </lineage>
</organism>
<keyword evidence="5" id="KW-0560">Oxidoreductase</keyword>
<accession>A0ABS0T749</accession>
<comment type="similarity">
    <text evidence="2">Belongs to the cytochrome P450 family.</text>
</comment>
<proteinExistence type="inferred from homology"/>
<comment type="cofactor">
    <cofactor evidence="1">
        <name>heme</name>
        <dbReference type="ChEBI" id="CHEBI:30413"/>
    </cofactor>
</comment>
<dbReference type="Proteomes" id="UP000751852">
    <property type="component" value="Unassembled WGS sequence"/>
</dbReference>
<dbReference type="PANTHER" id="PTHR24286">
    <property type="entry name" value="CYTOCHROME P450 26"/>
    <property type="match status" value="1"/>
</dbReference>
<comment type="caution">
    <text evidence="8">The sequence shown here is derived from an EMBL/GenBank/DDBJ whole genome shotgun (WGS) entry which is preliminary data.</text>
</comment>
<evidence type="ECO:0000313" key="9">
    <source>
        <dbReference type="Proteomes" id="UP000751852"/>
    </source>
</evidence>
<dbReference type="EMBL" id="JABANU010000005">
    <property type="protein sequence ID" value="MBI5974565.1"/>
    <property type="molecule type" value="Genomic_DNA"/>
</dbReference>
<dbReference type="InterPro" id="IPR001128">
    <property type="entry name" value="Cyt_P450"/>
</dbReference>
<sequence length="433" mass="50158">MNKYTRYGGIKVMNKIPKDNGLDNTLKIIKEAYTYVPCRLEEMQTKIFETRALGMKKMVVISGKEAAELFYDNSKISRKGTLPKRIVNTLFGKGAIHTTEGKVHVDRKALFMSLMTTENLKYLRELTRQYWFNHTQYMENKKNVNVYEEATLLLTKIGFRWAGLKFTHEEAVQNAKDMDLLIDSFSTLGQSPSGYKKAKQARARVEAFLEKQIKAVREGEQYVAPNTALYEFAHWKDLNDKPMDLHLCAVDLMNIVRPLVAVNRFITYAVKALIEYDQERLKLQVTHDSNYAYKFAQEVRRIFPFVPFLPGRLKKNVKFDGYKLKKGTFVLLDIFGTTHDPELFENPYQFKPDRFEHWDGSPFDLIPQGGGDFYTNHRCAGEWMTVIVMEEVIQYFANKIDFDAPAQDLSVKLDQFPGKVTSGVNITNVRVRR</sequence>
<evidence type="ECO:0000256" key="2">
    <source>
        <dbReference type="ARBA" id="ARBA00010617"/>
    </source>
</evidence>
<evidence type="ECO:0000256" key="1">
    <source>
        <dbReference type="ARBA" id="ARBA00001971"/>
    </source>
</evidence>
<dbReference type="PANTHER" id="PTHR24286:SF24">
    <property type="entry name" value="LANOSTEROL 14-ALPHA DEMETHYLASE"/>
    <property type="match status" value="1"/>
</dbReference>
<dbReference type="Pfam" id="PF00067">
    <property type="entry name" value="p450"/>
    <property type="match status" value="1"/>
</dbReference>
<gene>
    <name evidence="8" type="ORF">HHH54_03000</name>
</gene>
<dbReference type="Gene3D" id="1.10.630.10">
    <property type="entry name" value="Cytochrome P450"/>
    <property type="match status" value="1"/>
</dbReference>
<dbReference type="CDD" id="cd11067">
    <property type="entry name" value="CYP152"/>
    <property type="match status" value="1"/>
</dbReference>
<protein>
    <submittedName>
        <fullName evidence="8">Cytochrome P450</fullName>
    </submittedName>
</protein>
<reference evidence="8 9" key="1">
    <citation type="submission" date="2020-04" db="EMBL/GenBank/DDBJ databases">
        <title>Staphylococcus species from domestic dog.</title>
        <authorList>
            <person name="Paterson G.K."/>
        </authorList>
    </citation>
    <scope>NUCLEOTIDE SEQUENCE [LARGE SCALE GENOMIC DNA]</scope>
    <source>
        <strain evidence="8 9">H16/1A</strain>
    </source>
</reference>
<keyword evidence="9" id="KW-1185">Reference proteome</keyword>
<keyword evidence="6" id="KW-0408">Iron</keyword>
<keyword evidence="4" id="KW-0479">Metal-binding</keyword>
<evidence type="ECO:0000313" key="8">
    <source>
        <dbReference type="EMBL" id="MBI5974565.1"/>
    </source>
</evidence>
<evidence type="ECO:0000256" key="4">
    <source>
        <dbReference type="ARBA" id="ARBA00022723"/>
    </source>
</evidence>
<evidence type="ECO:0000256" key="7">
    <source>
        <dbReference type="ARBA" id="ARBA00023033"/>
    </source>
</evidence>
<name>A0ABS0T749_9STAP</name>
<dbReference type="InterPro" id="IPR036396">
    <property type="entry name" value="Cyt_P450_sf"/>
</dbReference>
<dbReference type="SUPFAM" id="SSF48264">
    <property type="entry name" value="Cytochrome P450"/>
    <property type="match status" value="1"/>
</dbReference>
<evidence type="ECO:0000256" key="6">
    <source>
        <dbReference type="ARBA" id="ARBA00023004"/>
    </source>
</evidence>
<keyword evidence="7" id="KW-0503">Monooxygenase</keyword>
<evidence type="ECO:0000256" key="5">
    <source>
        <dbReference type="ARBA" id="ARBA00023002"/>
    </source>
</evidence>
<evidence type="ECO:0000256" key="3">
    <source>
        <dbReference type="ARBA" id="ARBA00022617"/>
    </source>
</evidence>
<keyword evidence="3" id="KW-0349">Heme</keyword>